<reference evidence="3 4" key="1">
    <citation type="journal article" date="2015" name="Nature">
        <title>rRNA introns, odd ribosomes, and small enigmatic genomes across a large radiation of phyla.</title>
        <authorList>
            <person name="Brown C.T."/>
            <person name="Hug L.A."/>
            <person name="Thomas B.C."/>
            <person name="Sharon I."/>
            <person name="Castelle C.J."/>
            <person name="Singh A."/>
            <person name="Wilkins M.J."/>
            <person name="Williams K.H."/>
            <person name="Banfield J.F."/>
        </authorList>
    </citation>
    <scope>NUCLEOTIDE SEQUENCE [LARGE SCALE GENOMIC DNA]</scope>
</reference>
<dbReference type="PANTHER" id="PTHR30461:SF23">
    <property type="entry name" value="DNA RECOMBINASE-RELATED"/>
    <property type="match status" value="1"/>
</dbReference>
<dbReference type="PANTHER" id="PTHR30461">
    <property type="entry name" value="DNA-INVERTASE FROM LAMBDOID PROPHAGE"/>
    <property type="match status" value="1"/>
</dbReference>
<accession>A0A0G0HP28</accession>
<dbReference type="SUPFAM" id="SSF53041">
    <property type="entry name" value="Resolvase-like"/>
    <property type="match status" value="1"/>
</dbReference>
<feature type="domain" description="Recombinase" evidence="2">
    <location>
        <begin position="157"/>
        <end position="267"/>
    </location>
</feature>
<organism evidence="3 4">
    <name type="scientific">Candidatus Daviesbacteria bacterium GW2011_GWA1_36_8</name>
    <dbReference type="NCBI Taxonomy" id="1618417"/>
    <lineage>
        <taxon>Bacteria</taxon>
        <taxon>Candidatus Daviesiibacteriota</taxon>
    </lineage>
</organism>
<dbReference type="InterPro" id="IPR036162">
    <property type="entry name" value="Resolvase-like_N_sf"/>
</dbReference>
<dbReference type="GO" id="GO:0003677">
    <property type="term" value="F:DNA binding"/>
    <property type="evidence" value="ECO:0007669"/>
    <property type="project" value="InterPro"/>
</dbReference>
<dbReference type="CDD" id="cd00338">
    <property type="entry name" value="Ser_Recombinase"/>
    <property type="match status" value="1"/>
</dbReference>
<dbReference type="SMART" id="SM00857">
    <property type="entry name" value="Resolvase"/>
    <property type="match status" value="1"/>
</dbReference>
<dbReference type="EMBL" id="LBSJ01000044">
    <property type="protein sequence ID" value="KKQ13804.1"/>
    <property type="molecule type" value="Genomic_DNA"/>
</dbReference>
<evidence type="ECO:0000313" key="3">
    <source>
        <dbReference type="EMBL" id="KKQ13804.1"/>
    </source>
</evidence>
<proteinExistence type="predicted"/>
<dbReference type="Pfam" id="PF07508">
    <property type="entry name" value="Recombinase"/>
    <property type="match status" value="1"/>
</dbReference>
<comment type="caution">
    <text evidence="3">The sequence shown here is derived from an EMBL/GenBank/DDBJ whole genome shotgun (WGS) entry which is preliminary data.</text>
</comment>
<dbReference type="Gene3D" id="3.90.1750.20">
    <property type="entry name" value="Putative Large Serine Recombinase, Chain B, Domain 2"/>
    <property type="match status" value="1"/>
</dbReference>
<feature type="domain" description="Resolvase/invertase-type recombinase catalytic" evidence="1">
    <location>
        <begin position="3"/>
        <end position="150"/>
    </location>
</feature>
<evidence type="ECO:0000259" key="1">
    <source>
        <dbReference type="PROSITE" id="PS51736"/>
    </source>
</evidence>
<dbReference type="GO" id="GO:0000150">
    <property type="term" value="F:DNA strand exchange activity"/>
    <property type="evidence" value="ECO:0007669"/>
    <property type="project" value="InterPro"/>
</dbReference>
<dbReference type="PROSITE" id="PS51737">
    <property type="entry name" value="RECOMBINASE_DNA_BIND"/>
    <property type="match status" value="1"/>
</dbReference>
<evidence type="ECO:0000259" key="2">
    <source>
        <dbReference type="PROSITE" id="PS51737"/>
    </source>
</evidence>
<dbReference type="Gene3D" id="3.40.50.1390">
    <property type="entry name" value="Resolvase, N-terminal catalytic domain"/>
    <property type="match status" value="1"/>
</dbReference>
<name>A0A0G0HP28_9BACT</name>
<dbReference type="Proteomes" id="UP000034448">
    <property type="component" value="Unassembled WGS sequence"/>
</dbReference>
<dbReference type="InterPro" id="IPR006119">
    <property type="entry name" value="Resolv_N"/>
</dbReference>
<dbReference type="AlphaFoldDB" id="A0A0G0HP28"/>
<gene>
    <name evidence="3" type="ORF">US28_C0044G0007</name>
</gene>
<evidence type="ECO:0000313" key="4">
    <source>
        <dbReference type="Proteomes" id="UP000034448"/>
    </source>
</evidence>
<dbReference type="InterPro" id="IPR011109">
    <property type="entry name" value="DNA_bind_recombinase_dom"/>
</dbReference>
<sequence>MKIYFLYCRKSSEDEDRQVLSIPSQIRELQEYAQRNNLQIVGEPLFESKSAFKPGREVFNEMLEKIKAGYANAVLVWHINRIARNSKDDGDFIWMMDEGKIKQLDTPSKQYYNSPDDKFYMNLEFSMAKKSSDDLSQVVKRGIRQKYERGEFPNLAPIGYTNQKVNGAINIYPDPERKDLVARMFTEYATGKYSLGVMTDMVFGWGLRTRKNKPVSKSHLHRILQNPLYYGYFEHGGELHNGSYETIITKKIFDDVQTALRNKSKPKKIENEWAYADLVKCGCGCGASVIFETKKKYYRKTDRNAEYTYARSSRRCGKCTEKGITLKRFEELVDEKLAPVTIDEDTWRLGIKMLNVKYESEAKIRAQTVENQQRQYQRLQSELDGYFKMRAREEMTGDEFSVKKKVIVEEQSKLKEKIDEGIVGQRSWLELAEDFFTTAYQAREMLNSNVLDAKRKAVKKIGWNLLLKDESLVWSYKKPYDVLLKPQYRSDLRRGWDSNPRYPYGYSALALRGTRPLCDLSSEPNFTRIYKTLHFYLFTLNLSHAYAQVSCPTSLN</sequence>
<dbReference type="Pfam" id="PF00239">
    <property type="entry name" value="Resolvase"/>
    <property type="match status" value="1"/>
</dbReference>
<dbReference type="InterPro" id="IPR050639">
    <property type="entry name" value="SSR_resolvase"/>
</dbReference>
<protein>
    <submittedName>
        <fullName evidence="3">Recombinase</fullName>
    </submittedName>
</protein>
<dbReference type="PROSITE" id="PS51736">
    <property type="entry name" value="RECOMBINASES_3"/>
    <property type="match status" value="1"/>
</dbReference>
<dbReference type="InterPro" id="IPR038109">
    <property type="entry name" value="DNA_bind_recomb_sf"/>
</dbReference>